<evidence type="ECO:0000313" key="2">
    <source>
        <dbReference type="EnsemblPlants" id="ORUFI01G17460.1"/>
    </source>
</evidence>
<dbReference type="Proteomes" id="UP000008022">
    <property type="component" value="Unassembled WGS sequence"/>
</dbReference>
<accession>A0A0E0MWF1</accession>
<protein>
    <submittedName>
        <fullName evidence="2">Uncharacterized protein</fullName>
    </submittedName>
</protein>
<name>A0A0E0MWF1_ORYRU</name>
<reference evidence="3" key="1">
    <citation type="submission" date="2013-06" db="EMBL/GenBank/DDBJ databases">
        <authorList>
            <person name="Zhao Q."/>
        </authorList>
    </citation>
    <scope>NUCLEOTIDE SEQUENCE</scope>
    <source>
        <strain evidence="3">cv. W1943</strain>
    </source>
</reference>
<proteinExistence type="predicted"/>
<dbReference type="AlphaFoldDB" id="A0A0E0MWF1"/>
<dbReference type="EnsemblPlants" id="ORUFI01G17460.1">
    <property type="protein sequence ID" value="ORUFI01G17460.1"/>
    <property type="gene ID" value="ORUFI01G17460"/>
</dbReference>
<evidence type="ECO:0000256" key="1">
    <source>
        <dbReference type="SAM" id="MobiDB-lite"/>
    </source>
</evidence>
<sequence>MAGDPLMRAVEVGPCRCHHKLAFRREGGWEASDGHRAPLPTGRHPLPVFNRAVLSSSVLDSSSAGVDSRSVSSGRPRAPAGAAAATSSGACSLLTGACDATTGRVVHLAVNQDDNLTTTVPLAVAGLTHLHSLRLHHLPPQHFLLIREAILELVH</sequence>
<dbReference type="HOGENOM" id="CLU_1698371_0_0_1"/>
<evidence type="ECO:0000313" key="3">
    <source>
        <dbReference type="Proteomes" id="UP000008022"/>
    </source>
</evidence>
<feature type="region of interest" description="Disordered" evidence="1">
    <location>
        <begin position="62"/>
        <end position="82"/>
    </location>
</feature>
<dbReference type="Gramene" id="ORUFI01G17460.1">
    <property type="protein sequence ID" value="ORUFI01G17460.1"/>
    <property type="gene ID" value="ORUFI01G17460"/>
</dbReference>
<organism evidence="2 3">
    <name type="scientific">Oryza rufipogon</name>
    <name type="common">Brownbeard rice</name>
    <name type="synonym">Asian wild rice</name>
    <dbReference type="NCBI Taxonomy" id="4529"/>
    <lineage>
        <taxon>Eukaryota</taxon>
        <taxon>Viridiplantae</taxon>
        <taxon>Streptophyta</taxon>
        <taxon>Embryophyta</taxon>
        <taxon>Tracheophyta</taxon>
        <taxon>Spermatophyta</taxon>
        <taxon>Magnoliopsida</taxon>
        <taxon>Liliopsida</taxon>
        <taxon>Poales</taxon>
        <taxon>Poaceae</taxon>
        <taxon>BOP clade</taxon>
        <taxon>Oryzoideae</taxon>
        <taxon>Oryzeae</taxon>
        <taxon>Oryzinae</taxon>
        <taxon>Oryza</taxon>
    </lineage>
</organism>
<keyword evidence="3" id="KW-1185">Reference proteome</keyword>
<reference evidence="2" key="2">
    <citation type="submission" date="2015-06" db="UniProtKB">
        <authorList>
            <consortium name="EnsemblPlants"/>
        </authorList>
    </citation>
    <scope>IDENTIFICATION</scope>
</reference>